<dbReference type="PANTHER" id="PTHR30055">
    <property type="entry name" value="HTH-TYPE TRANSCRIPTIONAL REGULATOR RUTR"/>
    <property type="match status" value="1"/>
</dbReference>
<organism evidence="7 8">
    <name type="scientific">Gordonibacter urolithinfaciens</name>
    <dbReference type="NCBI Taxonomy" id="1335613"/>
    <lineage>
        <taxon>Bacteria</taxon>
        <taxon>Bacillati</taxon>
        <taxon>Actinomycetota</taxon>
        <taxon>Coriobacteriia</taxon>
        <taxon>Eggerthellales</taxon>
        <taxon>Eggerthellaceae</taxon>
        <taxon>Gordonibacter</taxon>
    </lineage>
</organism>
<feature type="domain" description="HTH tetR-type" evidence="6">
    <location>
        <begin position="17"/>
        <end position="77"/>
    </location>
</feature>
<dbReference type="PANTHER" id="PTHR30055:SF234">
    <property type="entry name" value="HTH-TYPE TRANSCRIPTIONAL REGULATOR BETI"/>
    <property type="match status" value="1"/>
</dbReference>
<sequence>MNEVQRMMGGAAMARQGIDRAAIAEAAYALAEERGLAGLGIRSVAEACGVSVGTIYNYFPTKDDLLVEVIGTFWQRAFHEDLCLIVEGERFDAFVSRVYAAMSSALAAFRSDWLPQISALSIQGRDEGKMRESATFDHIRAGMRGVLEADAQADPGRAGIEPAELVAFVLEGMIVGLCAGEPDCRVLSALLRAGLYGPDTPGTEDAADGAGRLEPPARSTEGAAPAAAGER</sequence>
<dbReference type="RefSeq" id="WP_154270412.1">
    <property type="nucleotide sequence ID" value="NZ_JAJCHO010000010.1"/>
</dbReference>
<protein>
    <submittedName>
        <fullName evidence="7">TetR family transcriptional regulator</fullName>
    </submittedName>
</protein>
<evidence type="ECO:0000256" key="2">
    <source>
        <dbReference type="ARBA" id="ARBA00023125"/>
    </source>
</evidence>
<keyword evidence="3" id="KW-0804">Transcription</keyword>
<dbReference type="AlphaFoldDB" id="A0A7K0IBN0"/>
<gene>
    <name evidence="7" type="ORF">GKG38_07725</name>
</gene>
<comment type="caution">
    <text evidence="7">The sequence shown here is derived from an EMBL/GenBank/DDBJ whole genome shotgun (WGS) entry which is preliminary data.</text>
</comment>
<proteinExistence type="predicted"/>
<evidence type="ECO:0000256" key="1">
    <source>
        <dbReference type="ARBA" id="ARBA00023015"/>
    </source>
</evidence>
<dbReference type="InterPro" id="IPR001647">
    <property type="entry name" value="HTH_TetR"/>
</dbReference>
<feature type="DNA-binding region" description="H-T-H motif" evidence="4">
    <location>
        <begin position="40"/>
        <end position="59"/>
    </location>
</feature>
<evidence type="ECO:0000313" key="8">
    <source>
        <dbReference type="Proteomes" id="UP000462865"/>
    </source>
</evidence>
<dbReference type="EMBL" id="WKZA01000028">
    <property type="protein sequence ID" value="MSA94948.1"/>
    <property type="molecule type" value="Genomic_DNA"/>
</dbReference>
<evidence type="ECO:0000256" key="5">
    <source>
        <dbReference type="SAM" id="MobiDB-lite"/>
    </source>
</evidence>
<dbReference type="PROSITE" id="PS50977">
    <property type="entry name" value="HTH_TETR_2"/>
    <property type="match status" value="1"/>
</dbReference>
<dbReference type="PRINTS" id="PR00455">
    <property type="entry name" value="HTHTETR"/>
</dbReference>
<evidence type="ECO:0000256" key="4">
    <source>
        <dbReference type="PROSITE-ProRule" id="PRU00335"/>
    </source>
</evidence>
<dbReference type="Proteomes" id="UP000462865">
    <property type="component" value="Unassembled WGS sequence"/>
</dbReference>
<dbReference type="InterPro" id="IPR050109">
    <property type="entry name" value="HTH-type_TetR-like_transc_reg"/>
</dbReference>
<evidence type="ECO:0000256" key="3">
    <source>
        <dbReference type="ARBA" id="ARBA00023163"/>
    </source>
</evidence>
<dbReference type="Gene3D" id="1.10.357.10">
    <property type="entry name" value="Tetracycline Repressor, domain 2"/>
    <property type="match status" value="1"/>
</dbReference>
<keyword evidence="2 4" id="KW-0238">DNA-binding</keyword>
<dbReference type="GO" id="GO:0000976">
    <property type="term" value="F:transcription cis-regulatory region binding"/>
    <property type="evidence" value="ECO:0007669"/>
    <property type="project" value="TreeGrafter"/>
</dbReference>
<feature type="region of interest" description="Disordered" evidence="5">
    <location>
        <begin position="197"/>
        <end position="231"/>
    </location>
</feature>
<keyword evidence="1" id="KW-0805">Transcription regulation</keyword>
<accession>A0A7K0IBN0</accession>
<evidence type="ECO:0000259" key="6">
    <source>
        <dbReference type="PROSITE" id="PS50977"/>
    </source>
</evidence>
<name>A0A7K0IBN0_9ACTN</name>
<evidence type="ECO:0000313" key="7">
    <source>
        <dbReference type="EMBL" id="MSA94948.1"/>
    </source>
</evidence>
<dbReference type="InterPro" id="IPR009057">
    <property type="entry name" value="Homeodomain-like_sf"/>
</dbReference>
<dbReference type="Pfam" id="PF00440">
    <property type="entry name" value="TetR_N"/>
    <property type="match status" value="1"/>
</dbReference>
<dbReference type="GO" id="GO:0003700">
    <property type="term" value="F:DNA-binding transcription factor activity"/>
    <property type="evidence" value="ECO:0007669"/>
    <property type="project" value="TreeGrafter"/>
</dbReference>
<dbReference type="SUPFAM" id="SSF46689">
    <property type="entry name" value="Homeodomain-like"/>
    <property type="match status" value="1"/>
</dbReference>
<reference evidence="7 8" key="1">
    <citation type="journal article" date="2019" name="Nat. Med.">
        <title>A library of human gut bacterial isolates paired with longitudinal multiomics data enables mechanistic microbiome research.</title>
        <authorList>
            <person name="Poyet M."/>
            <person name="Groussin M."/>
            <person name="Gibbons S.M."/>
            <person name="Avila-Pacheco J."/>
            <person name="Jiang X."/>
            <person name="Kearney S.M."/>
            <person name="Perrotta A.R."/>
            <person name="Berdy B."/>
            <person name="Zhao S."/>
            <person name="Lieberman T.D."/>
            <person name="Swanson P.K."/>
            <person name="Smith M."/>
            <person name="Roesemann S."/>
            <person name="Alexander J.E."/>
            <person name="Rich S.A."/>
            <person name="Livny J."/>
            <person name="Vlamakis H."/>
            <person name="Clish C."/>
            <person name="Bullock K."/>
            <person name="Deik A."/>
            <person name="Scott J."/>
            <person name="Pierce K.A."/>
            <person name="Xavier R.J."/>
            <person name="Alm E.J."/>
        </authorList>
    </citation>
    <scope>NUCLEOTIDE SEQUENCE [LARGE SCALE GENOMIC DNA]</scope>
    <source>
        <strain evidence="7 8">BIOML-A1</strain>
    </source>
</reference>